<dbReference type="PANTHER" id="PTHR43772">
    <property type="entry name" value="ENDO-1,4-BETA-XYLANASE"/>
    <property type="match status" value="1"/>
</dbReference>
<dbReference type="InterPro" id="IPR036477">
    <property type="entry name" value="Formyl_transf_N_sf"/>
</dbReference>
<dbReference type="Gene3D" id="3.40.50.170">
    <property type="entry name" value="Formyl transferase, N-terminal domain"/>
    <property type="match status" value="1"/>
</dbReference>
<proteinExistence type="predicted"/>
<dbReference type="AlphaFoldDB" id="A0A142EQS2"/>
<dbReference type="GO" id="GO:0045493">
    <property type="term" value="P:xylan catabolic process"/>
    <property type="evidence" value="ECO:0007669"/>
    <property type="project" value="UniProtKB-KW"/>
</dbReference>
<dbReference type="STRING" id="1727163.AO498_13595"/>
<dbReference type="SUPFAM" id="SSF75005">
    <property type="entry name" value="Arabinanase/levansucrase/invertase"/>
    <property type="match status" value="1"/>
</dbReference>
<dbReference type="PATRIC" id="fig|1727163.4.peg.2839"/>
<dbReference type="KEGG" id="alm:AO498_13595"/>
<dbReference type="Gene3D" id="2.115.10.20">
    <property type="entry name" value="Glycosyl hydrolase domain, family 43"/>
    <property type="match status" value="1"/>
</dbReference>
<reference evidence="4 5" key="2">
    <citation type="journal article" date="2016" name="Genome Announc.">
        <title>Complete Genome Sequence of Algoriphagus sp. Strain M8-2, Isolated from a Brackish Lake.</title>
        <authorList>
            <person name="Muraguchi Y."/>
            <person name="Kushimoto K."/>
            <person name="Ohtsubo Y."/>
            <person name="Suzuki T."/>
            <person name="Dohra H."/>
            <person name="Kimbara K."/>
            <person name="Shintani M."/>
        </authorList>
    </citation>
    <scope>NUCLEOTIDE SEQUENCE [LARGE SCALE GENOMIC DNA]</scope>
    <source>
        <strain evidence="4 5">M8-2</strain>
    </source>
</reference>
<sequence>MYRIGFLLDSLIIQAWQAETIRKLLSTGKVEISVFVVNDSPRPSGGNSPVLYRIYRKLDRILFKNSLDAFKQVPLSQIIPETVPILSVNPIQKKYRDNFSEDDLKRIDTFNSDILIRFGFRILSGEILNLPKLGVWSFHHGDPSIYRGGPPAFWEVMCQIPATGCVLMRINEQLDQGEMLYQTHTQTDPLSVQRNANRIFWMSASFPARVIQSLNSLGSNNWKRKDISSTSNFSSSIRKPPKTRSMLGLGLNLFSRNLKRKLLERIKTPHWEIGWTSNLSFKNQVLLTTEVQLIQPKKGSRSFLADPFPILEEDKVWVFAEQFDKRKKKGHIVVVDEEGNFTPVIEEDYHLSYPFIWKEDGGYWMIPESADSGKLFLYQARDFPFSWKKYGLIFEEEAYDPTLWKTEEGYWLFVNQKSHPGCSPFDELYLYYTESIFTPKWISHPKNPIVSDVRCSRPAGSLFQKDGKLFRPAQDSEKRYGHRIRVMEVKQLTLSSYHEEESYRIEPDENQGNLGLHTMNALGDRWIVDFYTRK</sequence>
<name>A0A142EQS2_9BACT</name>
<dbReference type="InterPro" id="IPR056442">
    <property type="entry name" value="GINT1_N"/>
</dbReference>
<dbReference type="Proteomes" id="UP000073816">
    <property type="component" value="Chromosome"/>
</dbReference>
<keyword evidence="5" id="KW-1185">Reference proteome</keyword>
<dbReference type="EMBL" id="CP012836">
    <property type="protein sequence ID" value="AMQ57477.1"/>
    <property type="molecule type" value="Genomic_DNA"/>
</dbReference>
<protein>
    <recommendedName>
        <fullName evidence="3">Glucosamine inositolphosphorylceramide transferase 1 N-terminal domain-containing protein</fullName>
    </recommendedName>
</protein>
<dbReference type="InterPro" id="IPR023296">
    <property type="entry name" value="Glyco_hydro_beta-prop_sf"/>
</dbReference>
<dbReference type="SUPFAM" id="SSF53328">
    <property type="entry name" value="Formyltransferase"/>
    <property type="match status" value="1"/>
</dbReference>
<dbReference type="InterPro" id="IPR052176">
    <property type="entry name" value="Glycosyl_Hydrlase_43_Enz"/>
</dbReference>
<evidence type="ECO:0000259" key="3">
    <source>
        <dbReference type="Pfam" id="PF24793"/>
    </source>
</evidence>
<evidence type="ECO:0000313" key="4">
    <source>
        <dbReference type="EMBL" id="AMQ57477.1"/>
    </source>
</evidence>
<feature type="domain" description="Glucosamine inositolphosphorylceramide transferase 1 N-terminal" evidence="3">
    <location>
        <begin position="300"/>
        <end position="502"/>
    </location>
</feature>
<reference evidence="5" key="1">
    <citation type="submission" date="2015-09" db="EMBL/GenBank/DDBJ databases">
        <title>Complete sequence of Algoriphagus sp. M8-2.</title>
        <authorList>
            <person name="Shintani M."/>
        </authorList>
    </citation>
    <scope>NUCLEOTIDE SEQUENCE [LARGE SCALE GENOMIC DNA]</scope>
    <source>
        <strain evidence="5">M8-2</strain>
    </source>
</reference>
<keyword evidence="2" id="KW-0119">Carbohydrate metabolism</keyword>
<accession>A0A142EQS2</accession>
<dbReference type="PANTHER" id="PTHR43772:SF2">
    <property type="entry name" value="PUTATIVE (AFU_ORTHOLOGUE AFUA_2G04480)-RELATED"/>
    <property type="match status" value="1"/>
</dbReference>
<keyword evidence="1" id="KW-0624">Polysaccharide degradation</keyword>
<evidence type="ECO:0000256" key="1">
    <source>
        <dbReference type="ARBA" id="ARBA00022651"/>
    </source>
</evidence>
<keyword evidence="1" id="KW-0858">Xylan degradation</keyword>
<gene>
    <name evidence="4" type="ORF">AO498_13595</name>
</gene>
<dbReference type="Pfam" id="PF24793">
    <property type="entry name" value="GINT1_N"/>
    <property type="match status" value="1"/>
</dbReference>
<organism evidence="4 5">
    <name type="scientific">Algoriphagus sanaruensis</name>
    <dbReference type="NCBI Taxonomy" id="1727163"/>
    <lineage>
        <taxon>Bacteria</taxon>
        <taxon>Pseudomonadati</taxon>
        <taxon>Bacteroidota</taxon>
        <taxon>Cytophagia</taxon>
        <taxon>Cytophagales</taxon>
        <taxon>Cyclobacteriaceae</taxon>
        <taxon>Algoriphagus</taxon>
    </lineage>
</organism>
<evidence type="ECO:0000256" key="2">
    <source>
        <dbReference type="ARBA" id="ARBA00023277"/>
    </source>
</evidence>
<evidence type="ECO:0000313" key="5">
    <source>
        <dbReference type="Proteomes" id="UP000073816"/>
    </source>
</evidence>